<dbReference type="Proteomes" id="UP000006443">
    <property type="component" value="Unassembled WGS sequence"/>
</dbReference>
<evidence type="ECO:0000313" key="3">
    <source>
        <dbReference type="Proteomes" id="UP000006443"/>
    </source>
</evidence>
<protein>
    <submittedName>
        <fullName evidence="2">Rubrerythrin</fullName>
    </submittedName>
</protein>
<keyword evidence="3" id="KW-1185">Reference proteome</keyword>
<sequence length="161" mass="18615">MDELNILRTAILNEVEGYQFYSLAAMRAEDESVKDAFNHLAKEEQQHESWLRKMYRQLSDNQTPTLEGLDVTEAPSPRIFRPGNVGTESGSLEISVYKIGILMEKESMVFYRNAAKEAQTPELKELLQRLAEWEDSHLESLQNIYDTLKEEWWGQQGFSPA</sequence>
<dbReference type="PANTHER" id="PTHR33531">
    <property type="entry name" value="RUBRERYTHRIN SUBFAMILY"/>
    <property type="match status" value="1"/>
</dbReference>
<dbReference type="PANTHER" id="PTHR33531:SF7">
    <property type="entry name" value="HYPOTHETICAL MEMBRANE PROTEIN, CONSERVED"/>
    <property type="match status" value="1"/>
</dbReference>
<dbReference type="GO" id="GO:0016491">
    <property type="term" value="F:oxidoreductase activity"/>
    <property type="evidence" value="ECO:0007669"/>
    <property type="project" value="InterPro"/>
</dbReference>
<dbReference type="InterPro" id="IPR009078">
    <property type="entry name" value="Ferritin-like_SF"/>
</dbReference>
<evidence type="ECO:0000259" key="1">
    <source>
        <dbReference type="Pfam" id="PF02915"/>
    </source>
</evidence>
<gene>
    <name evidence="2" type="ORF">DealDRAFT_0037</name>
</gene>
<proteinExistence type="predicted"/>
<evidence type="ECO:0000313" key="2">
    <source>
        <dbReference type="EMBL" id="EEG78763.1"/>
    </source>
</evidence>
<accession>C0GC28</accession>
<reference evidence="2 3" key="1">
    <citation type="submission" date="2009-02" db="EMBL/GenBank/DDBJ databases">
        <title>Sequencing of the draft genome and assembly of Dethiobacter alkaliphilus AHT 1.</title>
        <authorList>
            <consortium name="US DOE Joint Genome Institute (JGI-PGF)"/>
            <person name="Lucas S."/>
            <person name="Copeland A."/>
            <person name="Lapidus A."/>
            <person name="Glavina del Rio T."/>
            <person name="Dalin E."/>
            <person name="Tice H."/>
            <person name="Bruce D."/>
            <person name="Goodwin L."/>
            <person name="Pitluck S."/>
            <person name="Larimer F."/>
            <person name="Land M.L."/>
            <person name="Hauser L."/>
            <person name="Muyzer G."/>
        </authorList>
    </citation>
    <scope>NUCLEOTIDE SEQUENCE [LARGE SCALE GENOMIC DNA]</scope>
    <source>
        <strain evidence="2 3">AHT 1</strain>
    </source>
</reference>
<comment type="caution">
    <text evidence="2">The sequence shown here is derived from an EMBL/GenBank/DDBJ whole genome shotgun (WGS) entry which is preliminary data.</text>
</comment>
<dbReference type="AlphaFoldDB" id="C0GC28"/>
<name>C0GC28_DETAL</name>
<dbReference type="OrthoDB" id="271558at2"/>
<dbReference type="STRING" id="555088.DealDRAFT_0037"/>
<dbReference type="InterPro" id="IPR012347">
    <property type="entry name" value="Ferritin-like"/>
</dbReference>
<dbReference type="RefSeq" id="WP_008513726.1">
    <property type="nucleotide sequence ID" value="NZ_ACJM01000001.1"/>
</dbReference>
<organism evidence="2 3">
    <name type="scientific">Dethiobacter alkaliphilus AHT 1</name>
    <dbReference type="NCBI Taxonomy" id="555088"/>
    <lineage>
        <taxon>Bacteria</taxon>
        <taxon>Bacillati</taxon>
        <taxon>Bacillota</taxon>
        <taxon>Dethiobacteria</taxon>
        <taxon>Dethiobacterales</taxon>
        <taxon>Dethiobacteraceae</taxon>
        <taxon>Dethiobacter</taxon>
    </lineage>
</organism>
<dbReference type="CDD" id="cd01045">
    <property type="entry name" value="Ferritin_like_AB"/>
    <property type="match status" value="1"/>
</dbReference>
<feature type="domain" description="Rubrerythrin diiron-binding" evidence="1">
    <location>
        <begin position="5"/>
        <end position="145"/>
    </location>
</feature>
<dbReference type="GO" id="GO:0046872">
    <property type="term" value="F:metal ion binding"/>
    <property type="evidence" value="ECO:0007669"/>
    <property type="project" value="InterPro"/>
</dbReference>
<dbReference type="Gene3D" id="1.20.1260.10">
    <property type="match status" value="1"/>
</dbReference>
<dbReference type="EMBL" id="ACJM01000001">
    <property type="protein sequence ID" value="EEG78763.1"/>
    <property type="molecule type" value="Genomic_DNA"/>
</dbReference>
<dbReference type="eggNOG" id="COG1633">
    <property type="taxonomic scope" value="Bacteria"/>
</dbReference>
<dbReference type="Pfam" id="PF02915">
    <property type="entry name" value="Rubrerythrin"/>
    <property type="match status" value="1"/>
</dbReference>
<dbReference type="InterPro" id="IPR003251">
    <property type="entry name" value="Rr_diiron-bd_dom"/>
</dbReference>
<dbReference type="SUPFAM" id="SSF47240">
    <property type="entry name" value="Ferritin-like"/>
    <property type="match status" value="1"/>
</dbReference>